<evidence type="ECO:0000313" key="3">
    <source>
        <dbReference type="Proteomes" id="UP000597617"/>
    </source>
</evidence>
<feature type="region of interest" description="Disordered" evidence="1">
    <location>
        <begin position="16"/>
        <end position="37"/>
    </location>
</feature>
<evidence type="ECO:0000256" key="1">
    <source>
        <dbReference type="SAM" id="MobiDB-lite"/>
    </source>
</evidence>
<evidence type="ECO:0000313" key="2">
    <source>
        <dbReference type="EMBL" id="MBF9238622.1"/>
    </source>
</evidence>
<dbReference type="EMBL" id="JADQDQ010000007">
    <property type="protein sequence ID" value="MBF9238622.1"/>
    <property type="molecule type" value="Genomic_DNA"/>
</dbReference>
<dbReference type="Gene3D" id="2.60.120.10">
    <property type="entry name" value="Jelly Rolls"/>
    <property type="match status" value="1"/>
</dbReference>
<dbReference type="Proteomes" id="UP000597617">
    <property type="component" value="Unassembled WGS sequence"/>
</dbReference>
<proteinExistence type="predicted"/>
<evidence type="ECO:0008006" key="4">
    <source>
        <dbReference type="Google" id="ProtNLM"/>
    </source>
</evidence>
<dbReference type="PANTHER" id="PTHR43698">
    <property type="entry name" value="RIBD C-TERMINAL DOMAIN CONTAINING PROTEIN"/>
    <property type="match status" value="1"/>
</dbReference>
<dbReference type="InterPro" id="IPR011051">
    <property type="entry name" value="RmlC_Cupin_sf"/>
</dbReference>
<name>A0ABS0IJR9_9BACT</name>
<protein>
    <recommendedName>
        <fullName evidence="4">Cupin domain-containing protein</fullName>
    </recommendedName>
</protein>
<organism evidence="2 3">
    <name type="scientific">Hymenobacter jeongseonensis</name>
    <dbReference type="NCBI Taxonomy" id="2791027"/>
    <lineage>
        <taxon>Bacteria</taxon>
        <taxon>Pseudomonadati</taxon>
        <taxon>Bacteroidota</taxon>
        <taxon>Cytophagia</taxon>
        <taxon>Cytophagales</taxon>
        <taxon>Hymenobacteraceae</taxon>
        <taxon>Hymenobacter</taxon>
    </lineage>
</organism>
<dbReference type="RefSeq" id="WP_196283005.1">
    <property type="nucleotide sequence ID" value="NZ_JADQDQ010000007.1"/>
</dbReference>
<keyword evidence="3" id="KW-1185">Reference proteome</keyword>
<dbReference type="PANTHER" id="PTHR43698:SF1">
    <property type="entry name" value="BLL4564 PROTEIN"/>
    <property type="match status" value="1"/>
</dbReference>
<dbReference type="SUPFAM" id="SSF51182">
    <property type="entry name" value="RmlC-like cupins"/>
    <property type="match status" value="1"/>
</dbReference>
<comment type="caution">
    <text evidence="2">The sequence shown here is derived from an EMBL/GenBank/DDBJ whole genome shotgun (WGS) entry which is preliminary data.</text>
</comment>
<reference evidence="2 3" key="1">
    <citation type="submission" date="2020-11" db="EMBL/GenBank/DDBJ databases">
        <authorList>
            <person name="Kim M.K."/>
        </authorList>
    </citation>
    <scope>NUCLEOTIDE SEQUENCE [LARGE SCALE GENOMIC DNA]</scope>
    <source>
        <strain evidence="2 3">BT683</strain>
    </source>
</reference>
<gene>
    <name evidence="2" type="ORF">I2I05_14540</name>
</gene>
<sequence length="96" mass="9873">MALAILAILTVLAGNGQTRTPSPAASGPGPIFAKGQPGPTANFTGKAWLQGLTGQDDKYPCSVGSVQFAPGAHSNWHQHPAGQILLIVEGTGHYQK</sequence>
<accession>A0ABS0IJR9</accession>
<dbReference type="InterPro" id="IPR014710">
    <property type="entry name" value="RmlC-like_jellyroll"/>
</dbReference>